<evidence type="ECO:0008006" key="4">
    <source>
        <dbReference type="Google" id="ProtNLM"/>
    </source>
</evidence>
<dbReference type="InterPro" id="IPR043127">
    <property type="entry name" value="Sec-1-like_dom3a"/>
</dbReference>
<dbReference type="EMBL" id="JACGCM010002501">
    <property type="protein sequence ID" value="KAF6139314.1"/>
    <property type="molecule type" value="Genomic_DNA"/>
</dbReference>
<reference evidence="2 3" key="1">
    <citation type="journal article" date="2020" name="IScience">
        <title>Genome Sequencing of the Endangered Kingdonia uniflora (Circaeasteraceae, Ranunculales) Reveals Potential Mechanisms of Evolutionary Specialization.</title>
        <authorList>
            <person name="Sun Y."/>
            <person name="Deng T."/>
            <person name="Zhang A."/>
            <person name="Moore M.J."/>
            <person name="Landis J.B."/>
            <person name="Lin N."/>
            <person name="Zhang H."/>
            <person name="Zhang X."/>
            <person name="Huang J."/>
            <person name="Zhang X."/>
            <person name="Sun H."/>
            <person name="Wang H."/>
        </authorList>
    </citation>
    <scope>NUCLEOTIDE SEQUENCE [LARGE SCALE GENOMIC DNA]</scope>
    <source>
        <strain evidence="2">TB1705</strain>
        <tissue evidence="2">Leaf</tissue>
    </source>
</reference>
<dbReference type="Gene3D" id="1.25.40.60">
    <property type="match status" value="1"/>
</dbReference>
<sequence length="592" mass="67245">MNLEYFVIDSQGFITDNERVLEDLIGDNMESSHHYDPCVNLMATRIASVFASLRELPCIRYRAAKSLDASTVTTLLDFVPTKLAASVWNHLTNYKSSIPSFSQTETCELLILDRSVDEIAPVIHEWTYDCMCHDLLNMDGNIYDQEDPSKIGCTFEKKQVLLDDHDPVWLELRHMHIADVSERLYEKMTNFISKNKAAQMQDCSSKISTRNLKRIVQALPQYSDQIERLSRHILIAEKIYKSIKELGLREYGQLEEDLVFGDAGIKDLTNFLMTKQDTTSECKLRLLMIYAAIFPENFEGEEGLKLMKVVGNPFTSMLFKVVMLPAAIFSFKSFIRIMALYLLVLTFSLASLSPEDIKAVNNMRFLKGSSNTKKTSAVGFSLKFGVQEKKPAARNYRGGKEDTWQLTRFCPKIEDLVEKLCKGELSQSDYPCVNDPSPSVHGTGGSLVPVVHSMRSRRTATWAHSRIYDDAYASDSILKHASRMSRRIFVFIIGGATRSELRVCHKLTEKMNREIVLGSTSLDDPQIFIKKLKVAGETSVIKEFPTDIDPSLRISSNSDPTPVENVETKKRRKRLMKLVNTLKSKLKHQSLI</sequence>
<dbReference type="InterPro" id="IPR001619">
    <property type="entry name" value="Sec1-like"/>
</dbReference>
<organism evidence="2 3">
    <name type="scientific">Kingdonia uniflora</name>
    <dbReference type="NCBI Taxonomy" id="39325"/>
    <lineage>
        <taxon>Eukaryota</taxon>
        <taxon>Viridiplantae</taxon>
        <taxon>Streptophyta</taxon>
        <taxon>Embryophyta</taxon>
        <taxon>Tracheophyta</taxon>
        <taxon>Spermatophyta</taxon>
        <taxon>Magnoliopsida</taxon>
        <taxon>Ranunculales</taxon>
        <taxon>Circaeasteraceae</taxon>
        <taxon>Kingdonia</taxon>
    </lineage>
</organism>
<dbReference type="PANTHER" id="PTHR11679">
    <property type="entry name" value="VESICLE PROTEIN SORTING-ASSOCIATED"/>
    <property type="match status" value="1"/>
</dbReference>
<name>A0A7J7L9U5_9MAGN</name>
<keyword evidence="3" id="KW-1185">Reference proteome</keyword>
<dbReference type="Pfam" id="PF00995">
    <property type="entry name" value="Sec1"/>
    <property type="match status" value="1"/>
</dbReference>
<dbReference type="Gene3D" id="3.90.830.10">
    <property type="entry name" value="Syntaxin Binding Protein 1, Chain A, domain 2"/>
    <property type="match status" value="1"/>
</dbReference>
<dbReference type="OrthoDB" id="2228at2759"/>
<evidence type="ECO:0000313" key="2">
    <source>
        <dbReference type="EMBL" id="KAF6139314.1"/>
    </source>
</evidence>
<dbReference type="InterPro" id="IPR036045">
    <property type="entry name" value="Sec1-like_sf"/>
</dbReference>
<dbReference type="PIRSF" id="PIRSF005715">
    <property type="entry name" value="VPS45_Sec1"/>
    <property type="match status" value="1"/>
</dbReference>
<comment type="caution">
    <text evidence="2">The sequence shown here is derived from an EMBL/GenBank/DDBJ whole genome shotgun (WGS) entry which is preliminary data.</text>
</comment>
<gene>
    <name evidence="2" type="ORF">GIB67_021524</name>
</gene>
<evidence type="ECO:0000256" key="1">
    <source>
        <dbReference type="ARBA" id="ARBA00009884"/>
    </source>
</evidence>
<proteinExistence type="inferred from homology"/>
<dbReference type="GO" id="GO:0016192">
    <property type="term" value="P:vesicle-mediated transport"/>
    <property type="evidence" value="ECO:0007669"/>
    <property type="project" value="InterPro"/>
</dbReference>
<comment type="similarity">
    <text evidence="1">Belongs to the STXBP/unc-18/SEC1 family.</text>
</comment>
<protein>
    <recommendedName>
        <fullName evidence="4">SNARE-interacting protein KEULE</fullName>
    </recommendedName>
</protein>
<accession>A0A7J7L9U5</accession>
<dbReference type="Gene3D" id="3.40.50.1910">
    <property type="match status" value="1"/>
</dbReference>
<evidence type="ECO:0000313" key="3">
    <source>
        <dbReference type="Proteomes" id="UP000541444"/>
    </source>
</evidence>
<dbReference type="Proteomes" id="UP000541444">
    <property type="component" value="Unassembled WGS sequence"/>
</dbReference>
<dbReference type="AlphaFoldDB" id="A0A7J7L9U5"/>
<dbReference type="InterPro" id="IPR027482">
    <property type="entry name" value="Sec1-like_dom2"/>
</dbReference>
<dbReference type="SUPFAM" id="SSF56815">
    <property type="entry name" value="Sec1/munc18-like (SM) proteins"/>
    <property type="match status" value="1"/>
</dbReference>